<dbReference type="Proteomes" id="UP001062165">
    <property type="component" value="Chromosome"/>
</dbReference>
<keyword evidence="3" id="KW-1185">Reference proteome</keyword>
<feature type="chain" id="PRO_5047312453" evidence="1">
    <location>
        <begin position="22"/>
        <end position="357"/>
    </location>
</feature>
<feature type="signal peptide" evidence="1">
    <location>
        <begin position="1"/>
        <end position="21"/>
    </location>
</feature>
<dbReference type="RefSeq" id="WP_263052453.1">
    <property type="nucleotide sequence ID" value="NZ_CP106735.1"/>
</dbReference>
<evidence type="ECO:0000313" key="2">
    <source>
        <dbReference type="EMBL" id="UXX80724.1"/>
    </source>
</evidence>
<name>A0ABY6D485_9BACT</name>
<sequence length="357" mass="38335">MKKFLSLVLVTFFTVSYNAFAQEEESSKPELSISGSVDAYYRANLNASNSLLTPDADGDYNTYIAPTSSFANKPGFALGMANVILGLEGKKTGFVADLVFGPRGTDAVFGSTTASSSIVNQLYAYWNVSEAVTLTIGNFNTFLGYEVISPTGNYNYSTSYMFSYGPFSHSGLKADFSFGDVTAMLAVMNPTDATDFNPSGDYVLGAQLGYGGAYLNFIYSDDFYQVDLTAGWDLTDALYLGVNATKAKDSFSGAALYLQNSFSDSFSLGLRGEYFKDEAGLAIAADESVIDLTLSANYSIGNLTLIPEFRMDMLSYDDGYILKGDQTYDANGNISGIANAELGKSLSSFTLAAVYAF</sequence>
<protein>
    <submittedName>
        <fullName evidence="2">Porin</fullName>
    </submittedName>
</protein>
<dbReference type="SUPFAM" id="SSF56935">
    <property type="entry name" value="Porins"/>
    <property type="match status" value="1"/>
</dbReference>
<gene>
    <name evidence="2" type="ORF">N7E81_06380</name>
</gene>
<dbReference type="Pfam" id="PF07642">
    <property type="entry name" value="BBP2"/>
    <property type="match status" value="1"/>
</dbReference>
<dbReference type="InterPro" id="IPR011486">
    <property type="entry name" value="BBP2"/>
</dbReference>
<organism evidence="2 3">
    <name type="scientific">Reichenbachiella carrageenanivorans</name>
    <dbReference type="NCBI Taxonomy" id="2979869"/>
    <lineage>
        <taxon>Bacteria</taxon>
        <taxon>Pseudomonadati</taxon>
        <taxon>Bacteroidota</taxon>
        <taxon>Cytophagia</taxon>
        <taxon>Cytophagales</taxon>
        <taxon>Reichenbachiellaceae</taxon>
        <taxon>Reichenbachiella</taxon>
    </lineage>
</organism>
<dbReference type="EMBL" id="CP106735">
    <property type="protein sequence ID" value="UXX80724.1"/>
    <property type="molecule type" value="Genomic_DNA"/>
</dbReference>
<keyword evidence="1" id="KW-0732">Signal</keyword>
<reference evidence="2" key="1">
    <citation type="submission" date="2022-10" db="EMBL/GenBank/DDBJ databases">
        <title>Comparative genomics and taxonomic characterization of three novel marine species of genus Reichenbachiella exhibiting antioxidant and polysaccharide degradation activities.</title>
        <authorList>
            <person name="Muhammad N."/>
            <person name="Lee Y.-J."/>
            <person name="Ko J."/>
            <person name="Kim S.-G."/>
        </authorList>
    </citation>
    <scope>NUCLEOTIDE SEQUENCE</scope>
    <source>
        <strain evidence="2">Wsw4-B4</strain>
    </source>
</reference>
<accession>A0ABY6D485</accession>
<evidence type="ECO:0000256" key="1">
    <source>
        <dbReference type="SAM" id="SignalP"/>
    </source>
</evidence>
<evidence type="ECO:0000313" key="3">
    <source>
        <dbReference type="Proteomes" id="UP001062165"/>
    </source>
</evidence>
<proteinExistence type="predicted"/>